<dbReference type="SUPFAM" id="SSF47413">
    <property type="entry name" value="lambda repressor-like DNA-binding domains"/>
    <property type="match status" value="1"/>
</dbReference>
<dbReference type="GO" id="GO:0001046">
    <property type="term" value="F:core promoter sequence-specific DNA binding"/>
    <property type="evidence" value="ECO:0007669"/>
    <property type="project" value="TreeGrafter"/>
</dbReference>
<dbReference type="PANTHER" id="PTHR40455:SF1">
    <property type="entry name" value="ANTITOXIN HIGA"/>
    <property type="match status" value="1"/>
</dbReference>
<organism evidence="2 3">
    <name type="scientific">Hymenobacter nivis</name>
    <dbReference type="NCBI Taxonomy" id="1850093"/>
    <lineage>
        <taxon>Bacteria</taxon>
        <taxon>Pseudomonadati</taxon>
        <taxon>Bacteroidota</taxon>
        <taxon>Cytophagia</taxon>
        <taxon>Cytophagales</taxon>
        <taxon>Hymenobacteraceae</taxon>
        <taxon>Hymenobacter</taxon>
    </lineage>
</organism>
<dbReference type="Proteomes" id="UP000245999">
    <property type="component" value="Chromosome"/>
</dbReference>
<dbReference type="InterPro" id="IPR039060">
    <property type="entry name" value="Antitox_HigA"/>
</dbReference>
<dbReference type="PANTHER" id="PTHR40455">
    <property type="entry name" value="ANTITOXIN HIGA"/>
    <property type="match status" value="1"/>
</dbReference>
<dbReference type="InterPro" id="IPR010982">
    <property type="entry name" value="Lambda_DNA-bd_dom_sf"/>
</dbReference>
<proteinExistence type="predicted"/>
<dbReference type="RefSeq" id="WP_109654790.1">
    <property type="nucleotide sequence ID" value="NZ_CP029145.1"/>
</dbReference>
<dbReference type="KEGG" id="hnv:DDQ68_03230"/>
<feature type="domain" description="HTH cro/C1-type" evidence="1">
    <location>
        <begin position="62"/>
        <end position="115"/>
    </location>
</feature>
<reference evidence="3" key="1">
    <citation type="submission" date="2018-04" db="EMBL/GenBank/DDBJ databases">
        <title>Complete genome of Antarctic heterotrophic bacterium Hymenobacter nivis.</title>
        <authorList>
            <person name="Terashima M."/>
        </authorList>
    </citation>
    <scope>NUCLEOTIDE SEQUENCE [LARGE SCALE GENOMIC DNA]</scope>
    <source>
        <strain evidence="3">NBRC 111535</strain>
    </source>
</reference>
<dbReference type="AlphaFoldDB" id="A0A2Z3GJM0"/>
<keyword evidence="3" id="KW-1185">Reference proteome</keyword>
<dbReference type="Gene3D" id="1.10.260.40">
    <property type="entry name" value="lambda repressor-like DNA-binding domains"/>
    <property type="match status" value="1"/>
</dbReference>
<accession>A0A2Z3GJM0</accession>
<dbReference type="EMBL" id="CP029145">
    <property type="protein sequence ID" value="AWM31887.1"/>
    <property type="molecule type" value="Genomic_DNA"/>
</dbReference>
<protein>
    <recommendedName>
        <fullName evidence="1">HTH cro/C1-type domain-containing protein</fullName>
    </recommendedName>
</protein>
<sequence length="119" mass="13479">MKAIKPIRTEADHCAALARVETIFQAEPGEPAFDELDVLATLIEAYEARHHPIPEPDPIEYIKYKMTKQGLRQRDLAAWLGGENRVSEILNRKRKFIAKMMKALHQYLGLLAEVLLAAA</sequence>
<evidence type="ECO:0000313" key="3">
    <source>
        <dbReference type="Proteomes" id="UP000245999"/>
    </source>
</evidence>
<dbReference type="PROSITE" id="PS50943">
    <property type="entry name" value="HTH_CROC1"/>
    <property type="match status" value="1"/>
</dbReference>
<gene>
    <name evidence="2" type="ORF">DDQ68_03230</name>
</gene>
<name>A0A2Z3GJM0_9BACT</name>
<dbReference type="OrthoDB" id="9796786at2"/>
<dbReference type="GO" id="GO:0006355">
    <property type="term" value="P:regulation of DNA-templated transcription"/>
    <property type="evidence" value="ECO:0007669"/>
    <property type="project" value="InterPro"/>
</dbReference>
<dbReference type="InterPro" id="IPR001387">
    <property type="entry name" value="Cro/C1-type_HTH"/>
</dbReference>
<evidence type="ECO:0000313" key="2">
    <source>
        <dbReference type="EMBL" id="AWM31887.1"/>
    </source>
</evidence>
<evidence type="ECO:0000259" key="1">
    <source>
        <dbReference type="PROSITE" id="PS50943"/>
    </source>
</evidence>